<keyword evidence="8 18" id="KW-0547">Nucleotide-binding</keyword>
<evidence type="ECO:0000256" key="18">
    <source>
        <dbReference type="PIRNR" id="PIRNR000641"/>
    </source>
</evidence>
<dbReference type="FunFam" id="3.30.200.20:FF:000059">
    <property type="entry name" value="S-receptor-like serine/threonine-protein kinase"/>
    <property type="match status" value="1"/>
</dbReference>
<dbReference type="InterPro" id="IPR001480">
    <property type="entry name" value="Bulb-type_lectin_dom"/>
</dbReference>
<dbReference type="PROSITE" id="PS50927">
    <property type="entry name" value="BULB_LECTIN"/>
    <property type="match status" value="1"/>
</dbReference>
<gene>
    <name evidence="24" type="primary">LOC105037373</name>
</gene>
<protein>
    <recommendedName>
        <fullName evidence="18">Receptor-like serine/threonine-protein kinase</fullName>
        <ecNumber evidence="18">2.7.11.1</ecNumber>
    </recommendedName>
</protein>
<dbReference type="PROSITE" id="PS00107">
    <property type="entry name" value="PROTEIN_KINASE_ATP"/>
    <property type="match status" value="1"/>
</dbReference>
<evidence type="ECO:0000256" key="7">
    <source>
        <dbReference type="ARBA" id="ARBA00022734"/>
    </source>
</evidence>
<dbReference type="SUPFAM" id="SSF51110">
    <property type="entry name" value="alpha-D-mannose-specific plant lectins"/>
    <property type="match status" value="1"/>
</dbReference>
<evidence type="ECO:0000256" key="9">
    <source>
        <dbReference type="ARBA" id="ARBA00022777"/>
    </source>
</evidence>
<keyword evidence="15" id="KW-0325">Glycoprotein</keyword>
<dbReference type="PANTHER" id="PTHR47976">
    <property type="entry name" value="G-TYPE LECTIN S-RECEPTOR-LIKE SERINE/THREONINE-PROTEIN KINASE SD2-5"/>
    <property type="match status" value="1"/>
</dbReference>
<dbReference type="EC" id="2.7.11.1" evidence="18"/>
<comment type="subcellular location">
    <subcellularLocation>
        <location evidence="1">Membrane</location>
        <topology evidence="1">Single-pass type I membrane protein</topology>
    </subcellularLocation>
</comment>
<dbReference type="Pfam" id="PF07714">
    <property type="entry name" value="PK_Tyr_Ser-Thr"/>
    <property type="match status" value="1"/>
</dbReference>
<dbReference type="Gene3D" id="3.30.200.20">
    <property type="entry name" value="Phosphorylase Kinase, domain 1"/>
    <property type="match status" value="1"/>
</dbReference>
<dbReference type="GO" id="GO:0005524">
    <property type="term" value="F:ATP binding"/>
    <property type="evidence" value="ECO:0007669"/>
    <property type="project" value="UniProtKB-UniRule"/>
</dbReference>
<feature type="domain" description="Bulb-type lectin" evidence="22">
    <location>
        <begin position="7"/>
        <end position="128"/>
    </location>
</feature>
<evidence type="ECO:0000256" key="11">
    <source>
        <dbReference type="ARBA" id="ARBA00022989"/>
    </source>
</evidence>
<evidence type="ECO:0000256" key="20">
    <source>
        <dbReference type="SAM" id="Phobius"/>
    </source>
</evidence>
<evidence type="ECO:0000256" key="4">
    <source>
        <dbReference type="ARBA" id="ARBA00022679"/>
    </source>
</evidence>
<dbReference type="AlphaFoldDB" id="A0A6I9QPB0"/>
<dbReference type="InterPro" id="IPR051343">
    <property type="entry name" value="G-type_lectin_kinases/EP1-like"/>
</dbReference>
<organism evidence="23 24">
    <name type="scientific">Elaeis guineensis var. tenera</name>
    <name type="common">Oil palm</name>
    <dbReference type="NCBI Taxonomy" id="51953"/>
    <lineage>
        <taxon>Eukaryota</taxon>
        <taxon>Viridiplantae</taxon>
        <taxon>Streptophyta</taxon>
        <taxon>Embryophyta</taxon>
        <taxon>Tracheophyta</taxon>
        <taxon>Spermatophyta</taxon>
        <taxon>Magnoliopsida</taxon>
        <taxon>Liliopsida</taxon>
        <taxon>Arecaceae</taxon>
        <taxon>Arecoideae</taxon>
        <taxon>Cocoseae</taxon>
        <taxon>Elaeidinae</taxon>
        <taxon>Elaeis</taxon>
    </lineage>
</organism>
<comment type="catalytic activity">
    <reaction evidence="16 18">
        <text>L-threonyl-[protein] + ATP = O-phospho-L-threonyl-[protein] + ADP + H(+)</text>
        <dbReference type="Rhea" id="RHEA:46608"/>
        <dbReference type="Rhea" id="RHEA-COMP:11060"/>
        <dbReference type="Rhea" id="RHEA-COMP:11605"/>
        <dbReference type="ChEBI" id="CHEBI:15378"/>
        <dbReference type="ChEBI" id="CHEBI:30013"/>
        <dbReference type="ChEBI" id="CHEBI:30616"/>
        <dbReference type="ChEBI" id="CHEBI:61977"/>
        <dbReference type="ChEBI" id="CHEBI:456216"/>
        <dbReference type="EC" id="2.7.11.1"/>
    </reaction>
</comment>
<evidence type="ECO:0000256" key="5">
    <source>
        <dbReference type="ARBA" id="ARBA00022692"/>
    </source>
</evidence>
<dbReference type="PIRSF" id="PIRSF000641">
    <property type="entry name" value="SRK"/>
    <property type="match status" value="1"/>
</dbReference>
<keyword evidence="13" id="KW-1015">Disulfide bond</keyword>
<evidence type="ECO:0000259" key="22">
    <source>
        <dbReference type="PROSITE" id="PS50927"/>
    </source>
</evidence>
<evidence type="ECO:0000256" key="14">
    <source>
        <dbReference type="ARBA" id="ARBA00023170"/>
    </source>
</evidence>
<dbReference type="RefSeq" id="XP_010911349.1">
    <property type="nucleotide sequence ID" value="XM_010913047.2"/>
</dbReference>
<dbReference type="InParanoid" id="A0A6I9QPB0"/>
<evidence type="ECO:0000256" key="10">
    <source>
        <dbReference type="ARBA" id="ARBA00022840"/>
    </source>
</evidence>
<dbReference type="FunFam" id="2.90.10.30:FF:000001">
    <property type="entry name" value="Serine/threonine-protein kinase"/>
    <property type="match status" value="1"/>
</dbReference>
<accession>A0A6I9QPB0</accession>
<evidence type="ECO:0000256" key="19">
    <source>
        <dbReference type="PROSITE-ProRule" id="PRU10141"/>
    </source>
</evidence>
<evidence type="ECO:0000313" key="23">
    <source>
        <dbReference type="Proteomes" id="UP000504607"/>
    </source>
</evidence>
<feature type="binding site" evidence="19">
    <location>
        <position position="519"/>
    </location>
    <ligand>
        <name>ATP</name>
        <dbReference type="ChEBI" id="CHEBI:30616"/>
    </ligand>
</feature>
<evidence type="ECO:0000256" key="1">
    <source>
        <dbReference type="ARBA" id="ARBA00004479"/>
    </source>
</evidence>
<evidence type="ECO:0000256" key="15">
    <source>
        <dbReference type="ARBA" id="ARBA00023180"/>
    </source>
</evidence>
<keyword evidence="10 18" id="KW-0067">ATP-binding</keyword>
<dbReference type="PANTHER" id="PTHR47976:SF108">
    <property type="entry name" value="G-TYPE LECTIN S-RECEPTOR-LIKE SERINE_THREONINE-PROTEIN KINASE LECRK1"/>
    <property type="match status" value="1"/>
</dbReference>
<dbReference type="PROSITE" id="PS50011">
    <property type="entry name" value="PROTEIN_KINASE_DOM"/>
    <property type="match status" value="1"/>
</dbReference>
<dbReference type="InterPro" id="IPR008271">
    <property type="entry name" value="Ser/Thr_kinase_AS"/>
</dbReference>
<proteinExistence type="inferred from homology"/>
<keyword evidence="3" id="KW-0245">EGF-like domain</keyword>
<name>A0A6I9QPB0_ELAGV</name>
<dbReference type="InterPro" id="IPR001245">
    <property type="entry name" value="Ser-Thr/Tyr_kinase_cat_dom"/>
</dbReference>
<evidence type="ECO:0000256" key="8">
    <source>
        <dbReference type="ARBA" id="ARBA00022741"/>
    </source>
</evidence>
<keyword evidence="6" id="KW-0732">Signal</keyword>
<evidence type="ECO:0000256" key="13">
    <source>
        <dbReference type="ARBA" id="ARBA00023157"/>
    </source>
</evidence>
<dbReference type="InterPro" id="IPR011009">
    <property type="entry name" value="Kinase-like_dom_sf"/>
</dbReference>
<evidence type="ECO:0000256" key="16">
    <source>
        <dbReference type="ARBA" id="ARBA00047899"/>
    </source>
</evidence>
<dbReference type="SMART" id="SM00108">
    <property type="entry name" value="B_lectin"/>
    <property type="match status" value="1"/>
</dbReference>
<dbReference type="GO" id="GO:0004674">
    <property type="term" value="F:protein serine/threonine kinase activity"/>
    <property type="evidence" value="ECO:0007669"/>
    <property type="project" value="UniProtKB-KW"/>
</dbReference>
<dbReference type="Pfam" id="PF01453">
    <property type="entry name" value="B_lectin"/>
    <property type="match status" value="1"/>
</dbReference>
<evidence type="ECO:0000259" key="21">
    <source>
        <dbReference type="PROSITE" id="PS50011"/>
    </source>
</evidence>
<dbReference type="InterPro" id="IPR000719">
    <property type="entry name" value="Prot_kinase_dom"/>
</dbReference>
<dbReference type="FunFam" id="2.90.10.10:FF:000013">
    <property type="entry name" value="G-type lectin S-receptor-like serine/threonine-protein kinase LECRK1"/>
    <property type="match status" value="1"/>
</dbReference>
<evidence type="ECO:0000313" key="24">
    <source>
        <dbReference type="RefSeq" id="XP_010911349.1"/>
    </source>
</evidence>
<evidence type="ECO:0000256" key="12">
    <source>
        <dbReference type="ARBA" id="ARBA00023136"/>
    </source>
</evidence>
<dbReference type="GO" id="GO:0016020">
    <property type="term" value="C:membrane"/>
    <property type="evidence" value="ECO:0007669"/>
    <property type="project" value="UniProtKB-SubCell"/>
</dbReference>
<keyword evidence="5 20" id="KW-0812">Transmembrane</keyword>
<dbReference type="Proteomes" id="UP000504607">
    <property type="component" value="Unplaced"/>
</dbReference>
<evidence type="ECO:0000256" key="17">
    <source>
        <dbReference type="ARBA" id="ARBA00048679"/>
    </source>
</evidence>
<keyword evidence="11 20" id="KW-1133">Transmembrane helix</keyword>
<dbReference type="InterPro" id="IPR024171">
    <property type="entry name" value="SRK-like_kinase"/>
</dbReference>
<dbReference type="GeneID" id="105037373"/>
<dbReference type="InterPro" id="IPR017441">
    <property type="entry name" value="Protein_kinase_ATP_BS"/>
</dbReference>
<feature type="non-terminal residue" evidence="24">
    <location>
        <position position="1"/>
    </location>
</feature>
<keyword evidence="4 18" id="KW-0808">Transferase</keyword>
<dbReference type="OrthoDB" id="1930390at2759"/>
<dbReference type="SMART" id="SM00220">
    <property type="entry name" value="S_TKc"/>
    <property type="match status" value="1"/>
</dbReference>
<keyword evidence="12 20" id="KW-0472">Membrane</keyword>
<dbReference type="SUPFAM" id="SSF56112">
    <property type="entry name" value="Protein kinase-like (PK-like)"/>
    <property type="match status" value="1"/>
</dbReference>
<dbReference type="CDD" id="cd00028">
    <property type="entry name" value="B_lectin"/>
    <property type="match status" value="1"/>
</dbReference>
<comment type="catalytic activity">
    <reaction evidence="17 18">
        <text>L-seryl-[protein] + ATP = O-phospho-L-seryl-[protein] + ADP + H(+)</text>
        <dbReference type="Rhea" id="RHEA:17989"/>
        <dbReference type="Rhea" id="RHEA-COMP:9863"/>
        <dbReference type="Rhea" id="RHEA-COMP:11604"/>
        <dbReference type="ChEBI" id="CHEBI:15378"/>
        <dbReference type="ChEBI" id="CHEBI:29999"/>
        <dbReference type="ChEBI" id="CHEBI:30616"/>
        <dbReference type="ChEBI" id="CHEBI:83421"/>
        <dbReference type="ChEBI" id="CHEBI:456216"/>
        <dbReference type="EC" id="2.7.11.1"/>
    </reaction>
</comment>
<keyword evidence="7" id="KW-0430">Lectin</keyword>
<dbReference type="PROSITE" id="PS00108">
    <property type="entry name" value="PROTEIN_KINASE_ST"/>
    <property type="match status" value="1"/>
</dbReference>
<keyword evidence="23" id="KW-1185">Reference proteome</keyword>
<keyword evidence="2 18" id="KW-0723">Serine/threonine-protein kinase</keyword>
<comment type="similarity">
    <text evidence="18">Belongs to the protein kinase superfamily. Ser/Thr protein kinase family.</text>
</comment>
<sequence>PATAQTYANLTQGTTLTPLGPTTSWPSPSGDFAFGFRPLDSNASLFLLAIWFNSTNPQTIVWFANGDNPVQAGSKLELTSDGQLSLTDQTGNEIWNPGVRSAPYAALLDTGNLILFSSPIWQSFSLPTDTLLPGQVLTPGSNLFSRFMDSNFSTGRFALAAQTDGNLVLYPVALPARNFYHAYWALGTMGSGSNSTLVFNMSGDLYYVLSNGNQMNITSTRTYSMEDFYRRATLDVDGVFTVYIYPKTESGKARWGDKWSVVTNIPTDICTRPTDFGSGVCGFNSFCVLENQRPDCRCPLSYSFMDSTMKFKGCKPDFEAQTCEIDESDSFELETVYGVDWPNGDYEHYMQVAEENCRSLCLSDCLCDVAVFRGGECWKKKLPLSNGMTGNVGGKLFIKVPKDNSSFPRPPTTIIAMERKNRSTLIPVESLLLGGSGFLNLILITAIFAIVYCYHKNRSMKKLDQDTTMLGLNLRIFSYKELEEATKGFSEEVGSGSFGAVYKGLLPGSESATSIAVKKLHRLHEDREKEFTNEVRSIGQTHHRNLVRLFGFCNEGTHRILVYEYMCNGSLPSFLFGSERPSWNKRVQVAMGIAKGLAYLHDECATQIIHCDIKPQNILLDENLIARISDFGLAKLLRTDQSRTSTGIRGTRGYVAPEWFRNTVITAKVDVYSFGVMLLEIICCRKNVEAEAGDEDRAVLTFWAYDCYREGSLDLLVGNDEEAMADMRMLETFVKVAIWCIQEEPSLRPSMKKVNQMLEGAVVVSIPPDPSSRGPISF</sequence>
<evidence type="ECO:0000256" key="3">
    <source>
        <dbReference type="ARBA" id="ARBA00022536"/>
    </source>
</evidence>
<dbReference type="GO" id="GO:0051707">
    <property type="term" value="P:response to other organism"/>
    <property type="evidence" value="ECO:0007669"/>
    <property type="project" value="UniProtKB-ARBA"/>
</dbReference>
<evidence type="ECO:0000256" key="2">
    <source>
        <dbReference type="ARBA" id="ARBA00022527"/>
    </source>
</evidence>
<dbReference type="GO" id="GO:0030246">
    <property type="term" value="F:carbohydrate binding"/>
    <property type="evidence" value="ECO:0007669"/>
    <property type="project" value="UniProtKB-KW"/>
</dbReference>
<dbReference type="KEGG" id="egu:105037373"/>
<feature type="transmembrane region" description="Helical" evidence="20">
    <location>
        <begin position="431"/>
        <end position="454"/>
    </location>
</feature>
<keyword evidence="14" id="KW-0675">Receptor</keyword>
<keyword evidence="9 18" id="KW-0418">Kinase</keyword>
<dbReference type="FunFam" id="1.10.510.10:FF:000237">
    <property type="entry name" value="G-type lectin S-receptor-like serine/threonine-protein kinase"/>
    <property type="match status" value="1"/>
</dbReference>
<dbReference type="InterPro" id="IPR036426">
    <property type="entry name" value="Bulb-type_lectin_dom_sf"/>
</dbReference>
<feature type="domain" description="Protein kinase" evidence="21">
    <location>
        <begin position="487"/>
        <end position="758"/>
    </location>
</feature>
<dbReference type="Gene3D" id="2.90.10.10">
    <property type="entry name" value="Bulb-type lectin domain"/>
    <property type="match status" value="2"/>
</dbReference>
<dbReference type="Gene3D" id="1.10.510.10">
    <property type="entry name" value="Transferase(Phosphotransferase) domain 1"/>
    <property type="match status" value="1"/>
</dbReference>
<evidence type="ECO:0000256" key="6">
    <source>
        <dbReference type="ARBA" id="ARBA00022729"/>
    </source>
</evidence>
<reference evidence="24" key="1">
    <citation type="submission" date="2025-08" db="UniProtKB">
        <authorList>
            <consortium name="RefSeq"/>
        </authorList>
    </citation>
    <scope>IDENTIFICATION</scope>
</reference>